<dbReference type="RefSeq" id="WP_394836047.1">
    <property type="nucleotide sequence ID" value="NZ_CP089929.1"/>
</dbReference>
<feature type="region of interest" description="Disordered" evidence="1">
    <location>
        <begin position="280"/>
        <end position="304"/>
    </location>
</feature>
<organism evidence="4 5">
    <name type="scientific">Pendulispora rubella</name>
    <dbReference type="NCBI Taxonomy" id="2741070"/>
    <lineage>
        <taxon>Bacteria</taxon>
        <taxon>Pseudomonadati</taxon>
        <taxon>Myxococcota</taxon>
        <taxon>Myxococcia</taxon>
        <taxon>Myxococcales</taxon>
        <taxon>Sorangiineae</taxon>
        <taxon>Pendulisporaceae</taxon>
        <taxon>Pendulispora</taxon>
    </lineage>
</organism>
<keyword evidence="2" id="KW-1133">Transmembrane helix</keyword>
<evidence type="ECO:0000313" key="5">
    <source>
        <dbReference type="Proteomes" id="UP001374803"/>
    </source>
</evidence>
<dbReference type="Proteomes" id="UP001374803">
    <property type="component" value="Chromosome"/>
</dbReference>
<keyword evidence="2" id="KW-0472">Membrane</keyword>
<proteinExistence type="predicted"/>
<evidence type="ECO:0000256" key="1">
    <source>
        <dbReference type="SAM" id="MobiDB-lite"/>
    </source>
</evidence>
<reference evidence="4" key="1">
    <citation type="submission" date="2021-12" db="EMBL/GenBank/DDBJ databases">
        <title>Discovery of the Pendulisporaceae a myxobacterial family with distinct sporulation behavior and unique specialized metabolism.</title>
        <authorList>
            <person name="Garcia R."/>
            <person name="Popoff A."/>
            <person name="Bader C.D."/>
            <person name="Loehr J."/>
            <person name="Walesch S."/>
            <person name="Walt C."/>
            <person name="Boldt J."/>
            <person name="Bunk B."/>
            <person name="Haeckl F.J.F.P.J."/>
            <person name="Gunesch A.P."/>
            <person name="Birkelbach J."/>
            <person name="Nuebel U."/>
            <person name="Pietschmann T."/>
            <person name="Bach T."/>
            <person name="Mueller R."/>
        </authorList>
    </citation>
    <scope>NUCLEOTIDE SEQUENCE</scope>
    <source>
        <strain evidence="4">MSr11367</strain>
    </source>
</reference>
<dbReference type="Pfam" id="PF04773">
    <property type="entry name" value="FecR"/>
    <property type="match status" value="1"/>
</dbReference>
<protein>
    <submittedName>
        <fullName evidence="4">FecR family protein</fullName>
    </submittedName>
</protein>
<accession>A0ABZ2LB02</accession>
<feature type="compositionally biased region" description="Polar residues" evidence="1">
    <location>
        <begin position="92"/>
        <end position="102"/>
    </location>
</feature>
<keyword evidence="5" id="KW-1185">Reference proteome</keyword>
<name>A0ABZ2LB02_9BACT</name>
<sequence length="408" mass="43278">MRRDRKTALDLILHEAREDLVPKDRGTDGDFSAIDDKLFARIAREPAPIEQARTSGAMRSPRLWGGVALVAAAAAVFVVLRGPTTPGPTENPLVQGTQTGTQPAEVLPSPALERAHAESAASFRERQGTGEIRIAGTAVEPGHGLALSESVETADARAIFISGPESRPAVTWMLEERSRVEVQHAQLPLVLTLTKGAVEAQVAPVDHGEAFAVDVDGVRVAVHGTHLRVSREGGHVAVDLTEGVVAVGPIPSAGLTEGTVVNAPAHVEFDAADVSGSFRLDRTPTSIRTPVPLGGHRPDASRPQQLRETLAREKTPDARSASTTPAPMKPEEIIAKGVRACVASQLREATVRVTVSSKLSLKVAEDGSVYFARFNPPLAPEAQECASRIIYKTRFSHGGDVDIPLSSE</sequence>
<gene>
    <name evidence="4" type="ORF">LVJ94_03960</name>
</gene>
<dbReference type="EMBL" id="CP089983">
    <property type="protein sequence ID" value="WXB06401.1"/>
    <property type="molecule type" value="Genomic_DNA"/>
</dbReference>
<keyword evidence="2" id="KW-0812">Transmembrane</keyword>
<evidence type="ECO:0000259" key="3">
    <source>
        <dbReference type="Pfam" id="PF04773"/>
    </source>
</evidence>
<feature type="transmembrane region" description="Helical" evidence="2">
    <location>
        <begin position="63"/>
        <end position="80"/>
    </location>
</feature>
<dbReference type="Gene3D" id="2.60.120.1440">
    <property type="match status" value="1"/>
</dbReference>
<feature type="domain" description="FecR protein" evidence="3">
    <location>
        <begin position="173"/>
        <end position="245"/>
    </location>
</feature>
<evidence type="ECO:0000256" key="2">
    <source>
        <dbReference type="SAM" id="Phobius"/>
    </source>
</evidence>
<feature type="region of interest" description="Disordered" evidence="1">
    <location>
        <begin position="84"/>
        <end position="104"/>
    </location>
</feature>
<dbReference type="InterPro" id="IPR006860">
    <property type="entry name" value="FecR"/>
</dbReference>
<evidence type="ECO:0000313" key="4">
    <source>
        <dbReference type="EMBL" id="WXB06401.1"/>
    </source>
</evidence>